<comment type="caution">
    <text evidence="1">The sequence shown here is derived from an EMBL/GenBank/DDBJ whole genome shotgun (WGS) entry which is preliminary data.</text>
</comment>
<reference evidence="1" key="1">
    <citation type="journal article" date="2014" name="Front. Microbiol.">
        <title>High frequency of phylogenetically diverse reductive dehalogenase-homologous genes in deep subseafloor sedimentary metagenomes.</title>
        <authorList>
            <person name="Kawai M."/>
            <person name="Futagami T."/>
            <person name="Toyoda A."/>
            <person name="Takaki Y."/>
            <person name="Nishi S."/>
            <person name="Hori S."/>
            <person name="Arai W."/>
            <person name="Tsubouchi T."/>
            <person name="Morono Y."/>
            <person name="Uchiyama I."/>
            <person name="Ito T."/>
            <person name="Fujiyama A."/>
            <person name="Inagaki F."/>
            <person name="Takami H."/>
        </authorList>
    </citation>
    <scope>NUCLEOTIDE SEQUENCE</scope>
    <source>
        <strain evidence="1">Expedition CK06-06</strain>
    </source>
</reference>
<name>X1DIJ8_9ZZZZ</name>
<accession>X1DIJ8</accession>
<evidence type="ECO:0000313" key="1">
    <source>
        <dbReference type="EMBL" id="GAH08105.1"/>
    </source>
</evidence>
<organism evidence="1">
    <name type="scientific">marine sediment metagenome</name>
    <dbReference type="NCBI Taxonomy" id="412755"/>
    <lineage>
        <taxon>unclassified sequences</taxon>
        <taxon>metagenomes</taxon>
        <taxon>ecological metagenomes</taxon>
    </lineage>
</organism>
<sequence>MTKKNVFRKGLVIAIIVCFVGAGVFPSISGSVIKKANFNDTQNQEFVPGEFYIWGGRICRKMNLFKFTRFYCN</sequence>
<protein>
    <submittedName>
        <fullName evidence="1">Uncharacterized protein</fullName>
    </submittedName>
</protein>
<dbReference type="AlphaFoldDB" id="X1DIJ8"/>
<dbReference type="EMBL" id="BART01033508">
    <property type="protein sequence ID" value="GAH08105.1"/>
    <property type="molecule type" value="Genomic_DNA"/>
</dbReference>
<gene>
    <name evidence="1" type="ORF">S01H4_57558</name>
</gene>
<proteinExistence type="predicted"/>